<name>A0A5B9WBG3_9BACT</name>
<dbReference type="InterPro" id="IPR011042">
    <property type="entry name" value="6-blade_b-propeller_TolB-like"/>
</dbReference>
<reference evidence="2 3" key="1">
    <citation type="submission" date="2019-08" db="EMBL/GenBank/DDBJ databases">
        <title>Deep-cultivation of Planctomycetes and their phenomic and genomic characterization uncovers novel biology.</title>
        <authorList>
            <person name="Wiegand S."/>
            <person name="Jogler M."/>
            <person name="Boedeker C."/>
            <person name="Pinto D."/>
            <person name="Vollmers J."/>
            <person name="Rivas-Marin E."/>
            <person name="Kohn T."/>
            <person name="Peeters S.H."/>
            <person name="Heuer A."/>
            <person name="Rast P."/>
            <person name="Oberbeckmann S."/>
            <person name="Bunk B."/>
            <person name="Jeske O."/>
            <person name="Meyerdierks A."/>
            <person name="Storesund J.E."/>
            <person name="Kallscheuer N."/>
            <person name="Luecker S."/>
            <person name="Lage O.M."/>
            <person name="Pohl T."/>
            <person name="Merkel B.J."/>
            <person name="Hornburger P."/>
            <person name="Mueller R.-W."/>
            <person name="Bruemmer F."/>
            <person name="Labrenz M."/>
            <person name="Spormann A.M."/>
            <person name="Op den Camp H."/>
            <person name="Overmann J."/>
            <person name="Amann R."/>
            <person name="Jetten M.S.M."/>
            <person name="Mascher T."/>
            <person name="Medema M.H."/>
            <person name="Devos D.P."/>
            <person name="Kaster A.-K."/>
            <person name="Ovreas L."/>
            <person name="Rohde M."/>
            <person name="Galperin M.Y."/>
            <person name="Jogler C."/>
        </authorList>
    </citation>
    <scope>NUCLEOTIDE SEQUENCE [LARGE SCALE GENOMIC DNA]</scope>
    <source>
        <strain evidence="2 3">OJF2</strain>
    </source>
</reference>
<dbReference type="KEGG" id="agv:OJF2_66140"/>
<protein>
    <submittedName>
        <fullName evidence="2">Uncharacterized protein</fullName>
    </submittedName>
</protein>
<dbReference type="Proteomes" id="UP000324233">
    <property type="component" value="Chromosome"/>
</dbReference>
<keyword evidence="3" id="KW-1185">Reference proteome</keyword>
<dbReference type="OrthoDB" id="2806980at2"/>
<dbReference type="AlphaFoldDB" id="A0A5B9WBG3"/>
<evidence type="ECO:0000256" key="1">
    <source>
        <dbReference type="SAM" id="MobiDB-lite"/>
    </source>
</evidence>
<dbReference type="EMBL" id="CP042997">
    <property type="protein sequence ID" value="QEH38018.1"/>
    <property type="molecule type" value="Genomic_DNA"/>
</dbReference>
<organism evidence="2 3">
    <name type="scientific">Aquisphaera giovannonii</name>
    <dbReference type="NCBI Taxonomy" id="406548"/>
    <lineage>
        <taxon>Bacteria</taxon>
        <taxon>Pseudomonadati</taxon>
        <taxon>Planctomycetota</taxon>
        <taxon>Planctomycetia</taxon>
        <taxon>Isosphaerales</taxon>
        <taxon>Isosphaeraceae</taxon>
        <taxon>Aquisphaera</taxon>
    </lineage>
</organism>
<proteinExistence type="predicted"/>
<dbReference type="SUPFAM" id="SSF101898">
    <property type="entry name" value="NHL repeat"/>
    <property type="match status" value="1"/>
</dbReference>
<feature type="region of interest" description="Disordered" evidence="1">
    <location>
        <begin position="131"/>
        <end position="151"/>
    </location>
</feature>
<dbReference type="Gene3D" id="2.120.10.30">
    <property type="entry name" value="TolB, C-terminal domain"/>
    <property type="match status" value="1"/>
</dbReference>
<accession>A0A5B9WBG3</accession>
<evidence type="ECO:0000313" key="3">
    <source>
        <dbReference type="Proteomes" id="UP000324233"/>
    </source>
</evidence>
<gene>
    <name evidence="2" type="ORF">OJF2_66140</name>
</gene>
<sequence>MPRLLYVTFHGGSGGIRNIAAWDGNGGDKPAVADVLDTSQLDHDLDELRGFLVVADGTLYLANSYKTSGASPQSVGEILHFDVPGGDGIRPYLGAFCAWSEAGNPGLQHPFDAVLGPDGNVYVANQGQKADPESTNAVTSYHGPGSSQAGQPLPTPHAIYPGTFVGPDAKAKHGVKVLRDAVFGPSKDGQDCLYLSDEKRKEVRRYSSSGAYLDSPVTGGDGLDKPVHLLVSRSGKHLYVGSQGNNSVLSLEVASGKVSTLVDSSSGIDSTAGLAEDEDGWLYVASRKGRQVLRFDHKTGKPDAKPFIASLGDNPEFIMWI</sequence>
<dbReference type="RefSeq" id="WP_148597504.1">
    <property type="nucleotide sequence ID" value="NZ_CP042997.1"/>
</dbReference>
<feature type="compositionally biased region" description="Polar residues" evidence="1">
    <location>
        <begin position="131"/>
        <end position="150"/>
    </location>
</feature>
<evidence type="ECO:0000313" key="2">
    <source>
        <dbReference type="EMBL" id="QEH38018.1"/>
    </source>
</evidence>